<evidence type="ECO:0000313" key="3">
    <source>
        <dbReference type="Proteomes" id="UP000094043"/>
    </source>
</evidence>
<feature type="compositionally biased region" description="Polar residues" evidence="1">
    <location>
        <begin position="20"/>
        <end position="41"/>
    </location>
</feature>
<evidence type="ECO:0000313" key="2">
    <source>
        <dbReference type="EMBL" id="WVN89566.1"/>
    </source>
</evidence>
<reference evidence="2" key="3">
    <citation type="submission" date="2024-01" db="EMBL/GenBank/DDBJ databases">
        <authorList>
            <person name="Coelho M.A."/>
            <person name="David-Palma M."/>
            <person name="Shea T."/>
            <person name="Sun S."/>
            <person name="Cuomo C.A."/>
            <person name="Heitman J."/>
        </authorList>
    </citation>
    <scope>NUCLEOTIDE SEQUENCE</scope>
    <source>
        <strain evidence="2">CBS 7841</strain>
    </source>
</reference>
<dbReference type="RefSeq" id="XP_066070266.1">
    <property type="nucleotide sequence ID" value="XM_066214169.1"/>
</dbReference>
<accession>A0AAJ8M3F4</accession>
<feature type="compositionally biased region" description="Polar residues" evidence="1">
    <location>
        <begin position="1"/>
        <end position="11"/>
    </location>
</feature>
<reference evidence="2" key="1">
    <citation type="submission" date="2016-06" db="EMBL/GenBank/DDBJ databases">
        <authorList>
            <person name="Cuomo C."/>
            <person name="Litvintseva A."/>
            <person name="Heitman J."/>
            <person name="Chen Y."/>
            <person name="Sun S."/>
            <person name="Springer D."/>
            <person name="Dromer F."/>
            <person name="Young S."/>
            <person name="Zeng Q."/>
            <person name="Chapman S."/>
            <person name="Gujja S."/>
            <person name="Saif S."/>
            <person name="Birren B."/>
        </authorList>
    </citation>
    <scope>NUCLEOTIDE SEQUENCE</scope>
    <source>
        <strain evidence="2">CBS 7841</strain>
    </source>
</reference>
<evidence type="ECO:0000256" key="1">
    <source>
        <dbReference type="SAM" id="MobiDB-lite"/>
    </source>
</evidence>
<reference evidence="2" key="2">
    <citation type="journal article" date="2022" name="Elife">
        <title>Obligate sexual reproduction of a homothallic fungus closely related to the Cryptococcus pathogenic species complex.</title>
        <authorList>
            <person name="Passer A.R."/>
            <person name="Clancey S.A."/>
            <person name="Shea T."/>
            <person name="David-Palma M."/>
            <person name="Averette A.F."/>
            <person name="Boekhout T."/>
            <person name="Porcel B.M."/>
            <person name="Nowrousian M."/>
            <person name="Cuomo C.A."/>
            <person name="Sun S."/>
            <person name="Heitman J."/>
            <person name="Coelho M.A."/>
        </authorList>
    </citation>
    <scope>NUCLEOTIDE SEQUENCE</scope>
    <source>
        <strain evidence="2">CBS 7841</strain>
    </source>
</reference>
<proteinExistence type="predicted"/>
<gene>
    <name evidence="2" type="ORF">L203_104792</name>
</gene>
<name>A0AAJ8M3F4_9TREE</name>
<dbReference type="GeneID" id="91089002"/>
<dbReference type="Proteomes" id="UP000094043">
    <property type="component" value="Chromosome 6"/>
</dbReference>
<dbReference type="KEGG" id="cdep:91089002"/>
<organism evidence="2 3">
    <name type="scientific">Cryptococcus depauperatus CBS 7841</name>
    <dbReference type="NCBI Taxonomy" id="1295531"/>
    <lineage>
        <taxon>Eukaryota</taxon>
        <taxon>Fungi</taxon>
        <taxon>Dikarya</taxon>
        <taxon>Basidiomycota</taxon>
        <taxon>Agaricomycotina</taxon>
        <taxon>Tremellomycetes</taxon>
        <taxon>Tremellales</taxon>
        <taxon>Cryptococcaceae</taxon>
        <taxon>Cryptococcus</taxon>
    </lineage>
</organism>
<sequence>MNWQQQPNDLGSNPPRFPTNDDSSGNEPYNRRSLQGQSAWETNEPERTSAYNVAHPQLNPNGYATDMRTSGHHMYGNLSTS</sequence>
<dbReference type="AlphaFoldDB" id="A0AAJ8M3F4"/>
<protein>
    <submittedName>
        <fullName evidence="2">Uncharacterized protein</fullName>
    </submittedName>
</protein>
<feature type="region of interest" description="Disordered" evidence="1">
    <location>
        <begin position="1"/>
        <end position="81"/>
    </location>
</feature>
<keyword evidence="3" id="KW-1185">Reference proteome</keyword>
<dbReference type="EMBL" id="CP143789">
    <property type="protein sequence ID" value="WVN89566.1"/>
    <property type="molecule type" value="Genomic_DNA"/>
</dbReference>